<proteinExistence type="predicted"/>
<reference evidence="2 3" key="1">
    <citation type="journal article" date="2018" name="Nat. Ecol. Evol.">
        <title>Shark genomes provide insights into elasmobranch evolution and the origin of vertebrates.</title>
        <authorList>
            <person name="Hara Y"/>
            <person name="Yamaguchi K"/>
            <person name="Onimaru K"/>
            <person name="Kadota M"/>
            <person name="Koyanagi M"/>
            <person name="Keeley SD"/>
            <person name="Tatsumi K"/>
            <person name="Tanaka K"/>
            <person name="Motone F"/>
            <person name="Kageyama Y"/>
            <person name="Nozu R"/>
            <person name="Adachi N"/>
            <person name="Nishimura O"/>
            <person name="Nakagawa R"/>
            <person name="Tanegashima C"/>
            <person name="Kiyatake I"/>
            <person name="Matsumoto R"/>
            <person name="Murakumo K"/>
            <person name="Nishida K"/>
            <person name="Terakita A"/>
            <person name="Kuratani S"/>
            <person name="Sato K"/>
            <person name="Hyodo S Kuraku.S."/>
        </authorList>
    </citation>
    <scope>NUCLEOTIDE SEQUENCE [LARGE SCALE GENOMIC DNA]</scope>
</reference>
<dbReference type="Proteomes" id="UP000287033">
    <property type="component" value="Unassembled WGS sequence"/>
</dbReference>
<protein>
    <submittedName>
        <fullName evidence="2">Uncharacterized protein</fullName>
    </submittedName>
</protein>
<comment type="caution">
    <text evidence="2">The sequence shown here is derived from an EMBL/GenBank/DDBJ whole genome shotgun (WGS) entry which is preliminary data.</text>
</comment>
<gene>
    <name evidence="2" type="ORF">chiPu_0022783</name>
</gene>
<keyword evidence="3" id="KW-1185">Reference proteome</keyword>
<feature type="compositionally biased region" description="Basic and acidic residues" evidence="1">
    <location>
        <begin position="1"/>
        <end position="13"/>
    </location>
</feature>
<feature type="non-terminal residue" evidence="2">
    <location>
        <position position="1"/>
    </location>
</feature>
<name>A0A401T9X6_CHIPU</name>
<evidence type="ECO:0000313" key="2">
    <source>
        <dbReference type="EMBL" id="GCC39449.1"/>
    </source>
</evidence>
<evidence type="ECO:0000256" key="1">
    <source>
        <dbReference type="SAM" id="MobiDB-lite"/>
    </source>
</evidence>
<organism evidence="2 3">
    <name type="scientific">Chiloscyllium punctatum</name>
    <name type="common">Brownbanded bambooshark</name>
    <name type="synonym">Hemiscyllium punctatum</name>
    <dbReference type="NCBI Taxonomy" id="137246"/>
    <lineage>
        <taxon>Eukaryota</taxon>
        <taxon>Metazoa</taxon>
        <taxon>Chordata</taxon>
        <taxon>Craniata</taxon>
        <taxon>Vertebrata</taxon>
        <taxon>Chondrichthyes</taxon>
        <taxon>Elasmobranchii</taxon>
        <taxon>Galeomorphii</taxon>
        <taxon>Galeoidea</taxon>
        <taxon>Orectolobiformes</taxon>
        <taxon>Hemiscylliidae</taxon>
        <taxon>Chiloscyllium</taxon>
    </lineage>
</organism>
<feature type="region of interest" description="Disordered" evidence="1">
    <location>
        <begin position="1"/>
        <end position="41"/>
    </location>
</feature>
<dbReference type="EMBL" id="BEZZ01011192">
    <property type="protein sequence ID" value="GCC39449.1"/>
    <property type="molecule type" value="Genomic_DNA"/>
</dbReference>
<dbReference type="AlphaFoldDB" id="A0A401T9X6"/>
<sequence length="66" mass="7435">RPVADWRDPRWAPEETAGQHPDPEGPAETARARAQLTEPGVTWNRITQAQKVVETERGSEREDTIS</sequence>
<evidence type="ECO:0000313" key="3">
    <source>
        <dbReference type="Proteomes" id="UP000287033"/>
    </source>
</evidence>
<accession>A0A401T9X6</accession>